<evidence type="ECO:0000313" key="2">
    <source>
        <dbReference type="Proteomes" id="UP000593576"/>
    </source>
</evidence>
<reference evidence="1 2" key="1">
    <citation type="journal article" date="2019" name="Genome Biol. Evol.">
        <title>Insights into the evolution of the New World diploid cottons (Gossypium, subgenus Houzingenia) based on genome sequencing.</title>
        <authorList>
            <person name="Grover C.E."/>
            <person name="Arick M.A. 2nd"/>
            <person name="Thrash A."/>
            <person name="Conover J.L."/>
            <person name="Sanders W.S."/>
            <person name="Peterson D.G."/>
            <person name="Frelichowski J.E."/>
            <person name="Scheffler J.A."/>
            <person name="Scheffler B.E."/>
            <person name="Wendel J.F."/>
        </authorList>
    </citation>
    <scope>NUCLEOTIDE SEQUENCE [LARGE SCALE GENOMIC DNA]</scope>
    <source>
        <strain evidence="1">1</strain>
        <tissue evidence="1">Leaf</tissue>
    </source>
</reference>
<comment type="caution">
    <text evidence="1">The sequence shown here is derived from an EMBL/GenBank/DDBJ whole genome shotgun (WGS) entry which is preliminary data.</text>
</comment>
<dbReference type="Proteomes" id="UP000593576">
    <property type="component" value="Unassembled WGS sequence"/>
</dbReference>
<dbReference type="EMBL" id="JABFAF010280128">
    <property type="protein sequence ID" value="MBA0881946.1"/>
    <property type="molecule type" value="Genomic_DNA"/>
</dbReference>
<dbReference type="AlphaFoldDB" id="A0A7J9NG68"/>
<name>A0A7J9NG68_GOSSC</name>
<accession>A0A7J9NG68</accession>
<proteinExistence type="predicted"/>
<keyword evidence="2" id="KW-1185">Reference proteome</keyword>
<dbReference type="OrthoDB" id="1082350at2759"/>
<protein>
    <submittedName>
        <fullName evidence="1">Uncharacterized protein</fullName>
    </submittedName>
</protein>
<evidence type="ECO:0000313" key="1">
    <source>
        <dbReference type="EMBL" id="MBA0881946.1"/>
    </source>
</evidence>
<organism evidence="1 2">
    <name type="scientific">Gossypium schwendimanii</name>
    <name type="common">Cotton</name>
    <dbReference type="NCBI Taxonomy" id="34291"/>
    <lineage>
        <taxon>Eukaryota</taxon>
        <taxon>Viridiplantae</taxon>
        <taxon>Streptophyta</taxon>
        <taxon>Embryophyta</taxon>
        <taxon>Tracheophyta</taxon>
        <taxon>Spermatophyta</taxon>
        <taxon>Magnoliopsida</taxon>
        <taxon>eudicotyledons</taxon>
        <taxon>Gunneridae</taxon>
        <taxon>Pentapetalae</taxon>
        <taxon>rosids</taxon>
        <taxon>malvids</taxon>
        <taxon>Malvales</taxon>
        <taxon>Malvaceae</taxon>
        <taxon>Malvoideae</taxon>
        <taxon>Gossypium</taxon>
    </lineage>
</organism>
<sequence length="25" mass="3155">MNFIQEEFRSKPYERLVKLSFHKNL</sequence>
<gene>
    <name evidence="1" type="ORF">Goshw_019103</name>
</gene>